<accession>A0A0K2SJY8</accession>
<keyword evidence="9" id="KW-1185">Reference proteome</keyword>
<name>A0A0K2SJY8_LIMPI</name>
<feature type="domain" description="Endoribonuclease YicC-like N-terminal" evidence="6">
    <location>
        <begin position="1"/>
        <end position="154"/>
    </location>
</feature>
<dbReference type="STRING" id="1555112.LIP_1584"/>
<dbReference type="NCBIfam" id="TIGR00255">
    <property type="entry name" value="YicC/YloC family endoribonuclease"/>
    <property type="match status" value="1"/>
</dbReference>
<evidence type="ECO:0000256" key="4">
    <source>
        <dbReference type="ARBA" id="ARBA00022801"/>
    </source>
</evidence>
<dbReference type="InterPro" id="IPR013527">
    <property type="entry name" value="YicC-like_N"/>
</dbReference>
<dbReference type="RefSeq" id="WP_082726597.1">
    <property type="nucleotide sequence ID" value="NZ_AP014924.1"/>
</dbReference>
<keyword evidence="4" id="KW-0378">Hydrolase</keyword>
<sequence>MTGFGRAGVAGETGFQVEIRSVNHRYLDLSVRLPHPLSGLEPPVRERVAGRLARGRVEVTVDLRAGDAQAAVGGQPASVRVNHTLLRAYREAIRQVAGSEGDASLDFLLQQPGVLTVNEAPPDLDLLWRELQPVLDEALDRLIEMRRREGERLGQDVRERLERIAALVGRMQEQAPRMVEGYRARLADRVEGLLARGDLEPGRLEAEVVLFAERVDIAEELVRAGSHLSQFRRYLAEGGAVGRRLDFLLQELLRETNTAGSKAQDAQIAGWVVDVKTELERMREQVQNLE</sequence>
<dbReference type="Proteomes" id="UP000065807">
    <property type="component" value="Chromosome"/>
</dbReference>
<evidence type="ECO:0000256" key="3">
    <source>
        <dbReference type="ARBA" id="ARBA00022759"/>
    </source>
</evidence>
<dbReference type="GO" id="GO:0004521">
    <property type="term" value="F:RNA endonuclease activity"/>
    <property type="evidence" value="ECO:0007669"/>
    <property type="project" value="InterPro"/>
</dbReference>
<evidence type="ECO:0000313" key="8">
    <source>
        <dbReference type="EMBL" id="BAS27431.1"/>
    </source>
</evidence>
<dbReference type="InterPro" id="IPR005229">
    <property type="entry name" value="YicC/YloC-like"/>
</dbReference>
<protein>
    <recommendedName>
        <fullName evidence="10">Stress-induced protein</fullName>
    </recommendedName>
</protein>
<dbReference type="PANTHER" id="PTHR30636:SF3">
    <property type="entry name" value="UPF0701 PROTEIN YICC"/>
    <property type="match status" value="1"/>
</dbReference>
<evidence type="ECO:0008006" key="10">
    <source>
        <dbReference type="Google" id="ProtNLM"/>
    </source>
</evidence>
<evidence type="ECO:0000259" key="7">
    <source>
        <dbReference type="Pfam" id="PF08340"/>
    </source>
</evidence>
<reference evidence="9" key="1">
    <citation type="submission" date="2015-07" db="EMBL/GenBank/DDBJ databases">
        <title>Complete genome sequence and phylogenetic analysis of Limnochorda pilosa.</title>
        <authorList>
            <person name="Watanabe M."/>
            <person name="Kojima H."/>
            <person name="Fukui M."/>
        </authorList>
    </citation>
    <scope>NUCLEOTIDE SEQUENCE [LARGE SCALE GENOMIC DNA]</scope>
    <source>
        <strain evidence="9">HC45</strain>
    </source>
</reference>
<evidence type="ECO:0000256" key="5">
    <source>
        <dbReference type="ARBA" id="ARBA00035648"/>
    </source>
</evidence>
<feature type="domain" description="Endoribonuclease YicC-like C-terminal" evidence="7">
    <location>
        <begin position="172"/>
        <end position="290"/>
    </location>
</feature>
<dbReference type="PATRIC" id="fig|1555112.3.peg.1618"/>
<comment type="similarity">
    <text evidence="5">Belongs to the YicC/YloC family.</text>
</comment>
<dbReference type="SUPFAM" id="SSF47162">
    <property type="entry name" value="Apolipoprotein"/>
    <property type="match status" value="1"/>
</dbReference>
<organism evidence="8 9">
    <name type="scientific">Limnochorda pilosa</name>
    <dbReference type="NCBI Taxonomy" id="1555112"/>
    <lineage>
        <taxon>Bacteria</taxon>
        <taxon>Bacillati</taxon>
        <taxon>Bacillota</taxon>
        <taxon>Limnochordia</taxon>
        <taxon>Limnochordales</taxon>
        <taxon>Limnochordaceae</taxon>
        <taxon>Limnochorda</taxon>
    </lineage>
</organism>
<evidence type="ECO:0000256" key="2">
    <source>
        <dbReference type="ARBA" id="ARBA00022722"/>
    </source>
</evidence>
<dbReference type="KEGG" id="lpil:LIP_1584"/>
<comment type="cofactor">
    <cofactor evidence="1">
        <name>a divalent metal cation</name>
        <dbReference type="ChEBI" id="CHEBI:60240"/>
    </cofactor>
</comment>
<dbReference type="OrthoDB" id="9771229at2"/>
<dbReference type="InterPro" id="IPR013551">
    <property type="entry name" value="YicC-like_C"/>
</dbReference>
<reference evidence="9" key="2">
    <citation type="journal article" date="2016" name="Int. J. Syst. Evol. Microbiol.">
        <title>Complete genome sequence and cell structure of Limnochorda pilosa, a Gram-negative spore-former within the phylum Firmicutes.</title>
        <authorList>
            <person name="Watanabe M."/>
            <person name="Kojima H."/>
            <person name="Fukui M."/>
        </authorList>
    </citation>
    <scope>NUCLEOTIDE SEQUENCE [LARGE SCALE GENOMIC DNA]</scope>
    <source>
        <strain evidence="9">HC45</strain>
    </source>
</reference>
<evidence type="ECO:0000313" key="9">
    <source>
        <dbReference type="Proteomes" id="UP000065807"/>
    </source>
</evidence>
<dbReference type="PANTHER" id="PTHR30636">
    <property type="entry name" value="UPF0701 PROTEIN YICC"/>
    <property type="match status" value="1"/>
</dbReference>
<dbReference type="Pfam" id="PF03755">
    <property type="entry name" value="YicC-like_N"/>
    <property type="match status" value="1"/>
</dbReference>
<evidence type="ECO:0000256" key="1">
    <source>
        <dbReference type="ARBA" id="ARBA00001968"/>
    </source>
</evidence>
<dbReference type="GO" id="GO:0016787">
    <property type="term" value="F:hydrolase activity"/>
    <property type="evidence" value="ECO:0007669"/>
    <property type="project" value="UniProtKB-KW"/>
</dbReference>
<proteinExistence type="inferred from homology"/>
<dbReference type="AlphaFoldDB" id="A0A0K2SJY8"/>
<gene>
    <name evidence="8" type="ORF">LIP_1584</name>
</gene>
<dbReference type="Pfam" id="PF08340">
    <property type="entry name" value="YicC-like_C"/>
    <property type="match status" value="1"/>
</dbReference>
<keyword evidence="3" id="KW-0255">Endonuclease</keyword>
<evidence type="ECO:0000259" key="6">
    <source>
        <dbReference type="Pfam" id="PF03755"/>
    </source>
</evidence>
<dbReference type="EMBL" id="AP014924">
    <property type="protein sequence ID" value="BAS27431.1"/>
    <property type="molecule type" value="Genomic_DNA"/>
</dbReference>
<keyword evidence="2" id="KW-0540">Nuclease</keyword>